<comment type="subcellular location">
    <subcellularLocation>
        <location evidence="1">Membrane</location>
        <topology evidence="1">Multi-pass membrane protein</topology>
    </subcellularLocation>
</comment>
<dbReference type="Gene3D" id="3.30.70.1350">
    <property type="entry name" value="Cation efflux protein, cytoplasmic domain"/>
    <property type="match status" value="1"/>
</dbReference>
<dbReference type="NCBIfam" id="TIGR01297">
    <property type="entry name" value="CDF"/>
    <property type="match status" value="1"/>
</dbReference>
<feature type="transmembrane region" description="Helical" evidence="9">
    <location>
        <begin position="87"/>
        <end position="105"/>
    </location>
</feature>
<keyword evidence="4" id="KW-0408">Iron</keyword>
<dbReference type="Gene3D" id="1.20.1510.10">
    <property type="entry name" value="Cation efflux protein transmembrane domain"/>
    <property type="match status" value="1"/>
</dbReference>
<name>A0ABP7MJW0_9GAMM</name>
<keyword evidence="8 9" id="KW-0472">Membrane</keyword>
<evidence type="ECO:0000256" key="5">
    <source>
        <dbReference type="ARBA" id="ARBA00022692"/>
    </source>
</evidence>
<dbReference type="PANTHER" id="PTHR43840">
    <property type="entry name" value="MITOCHONDRIAL METAL TRANSPORTER 1-RELATED"/>
    <property type="match status" value="1"/>
</dbReference>
<evidence type="ECO:0000259" key="10">
    <source>
        <dbReference type="Pfam" id="PF01545"/>
    </source>
</evidence>
<dbReference type="EMBL" id="BAAAZU010000009">
    <property type="protein sequence ID" value="GAA3924930.1"/>
    <property type="molecule type" value="Genomic_DNA"/>
</dbReference>
<evidence type="ECO:0000259" key="11">
    <source>
        <dbReference type="Pfam" id="PF16916"/>
    </source>
</evidence>
<evidence type="ECO:0000256" key="3">
    <source>
        <dbReference type="ARBA" id="ARBA00022448"/>
    </source>
</evidence>
<keyword evidence="7 9" id="KW-1133">Transmembrane helix</keyword>
<feature type="transmembrane region" description="Helical" evidence="9">
    <location>
        <begin position="19"/>
        <end position="38"/>
    </location>
</feature>
<keyword evidence="3" id="KW-0813">Transport</keyword>
<dbReference type="Pfam" id="PF16916">
    <property type="entry name" value="ZT_dimer"/>
    <property type="match status" value="1"/>
</dbReference>
<dbReference type="Proteomes" id="UP001501727">
    <property type="component" value="Unassembled WGS sequence"/>
</dbReference>
<feature type="domain" description="Cation efflux protein transmembrane" evidence="10">
    <location>
        <begin position="23"/>
        <end position="214"/>
    </location>
</feature>
<evidence type="ECO:0000256" key="1">
    <source>
        <dbReference type="ARBA" id="ARBA00004141"/>
    </source>
</evidence>
<evidence type="ECO:0000256" key="7">
    <source>
        <dbReference type="ARBA" id="ARBA00022989"/>
    </source>
</evidence>
<evidence type="ECO:0000313" key="12">
    <source>
        <dbReference type="EMBL" id="GAA3924930.1"/>
    </source>
</evidence>
<evidence type="ECO:0000256" key="2">
    <source>
        <dbReference type="ARBA" id="ARBA00010212"/>
    </source>
</evidence>
<dbReference type="PANTHER" id="PTHR43840:SF15">
    <property type="entry name" value="MITOCHONDRIAL METAL TRANSPORTER 1-RELATED"/>
    <property type="match status" value="1"/>
</dbReference>
<evidence type="ECO:0000256" key="4">
    <source>
        <dbReference type="ARBA" id="ARBA00022496"/>
    </source>
</evidence>
<comment type="caution">
    <text evidence="12">The sequence shown here is derived from an EMBL/GenBank/DDBJ whole genome shotgun (WGS) entry which is preliminary data.</text>
</comment>
<reference evidence="13" key="1">
    <citation type="journal article" date="2019" name="Int. J. Syst. Evol. Microbiol.">
        <title>The Global Catalogue of Microorganisms (GCM) 10K type strain sequencing project: providing services to taxonomists for standard genome sequencing and annotation.</title>
        <authorList>
            <consortium name="The Broad Institute Genomics Platform"/>
            <consortium name="The Broad Institute Genome Sequencing Center for Infectious Disease"/>
            <person name="Wu L."/>
            <person name="Ma J."/>
        </authorList>
    </citation>
    <scope>NUCLEOTIDE SEQUENCE [LARGE SCALE GENOMIC DNA]</scope>
    <source>
        <strain evidence="13">JCM 16916</strain>
    </source>
</reference>
<keyword evidence="6" id="KW-0406">Ion transport</keyword>
<feature type="transmembrane region" description="Helical" evidence="9">
    <location>
        <begin position="165"/>
        <end position="183"/>
    </location>
</feature>
<dbReference type="InterPro" id="IPR027469">
    <property type="entry name" value="Cation_efflux_TMD_sf"/>
</dbReference>
<dbReference type="InterPro" id="IPR002524">
    <property type="entry name" value="Cation_efflux"/>
</dbReference>
<dbReference type="RefSeq" id="WP_344759705.1">
    <property type="nucleotide sequence ID" value="NZ_BAAAZU010000009.1"/>
</dbReference>
<dbReference type="SUPFAM" id="SSF160240">
    <property type="entry name" value="Cation efflux protein cytoplasmic domain-like"/>
    <property type="match status" value="1"/>
</dbReference>
<dbReference type="InterPro" id="IPR050291">
    <property type="entry name" value="CDF_Transporter"/>
</dbReference>
<keyword evidence="6" id="KW-0862">Zinc</keyword>
<dbReference type="SUPFAM" id="SSF161111">
    <property type="entry name" value="Cation efflux protein transmembrane domain-like"/>
    <property type="match status" value="1"/>
</dbReference>
<keyword evidence="4" id="KW-0410">Iron transport</keyword>
<evidence type="ECO:0000256" key="8">
    <source>
        <dbReference type="ARBA" id="ARBA00023136"/>
    </source>
</evidence>
<proteinExistence type="inferred from homology"/>
<feature type="transmembrane region" description="Helical" evidence="9">
    <location>
        <begin position="125"/>
        <end position="144"/>
    </location>
</feature>
<organism evidence="12 13">
    <name type="scientific">Luteimonas lutimaris</name>
    <dbReference type="NCBI Taxonomy" id="698645"/>
    <lineage>
        <taxon>Bacteria</taxon>
        <taxon>Pseudomonadati</taxon>
        <taxon>Pseudomonadota</taxon>
        <taxon>Gammaproteobacteria</taxon>
        <taxon>Lysobacterales</taxon>
        <taxon>Lysobacteraceae</taxon>
        <taxon>Luteimonas</taxon>
    </lineage>
</organism>
<comment type="similarity">
    <text evidence="2">Belongs to the cation diffusion facilitator (CDF) transporter (TC 2.A.4) family. FieF subfamily.</text>
</comment>
<accession>A0ABP7MJW0</accession>
<feature type="domain" description="Cation efflux protein cytoplasmic" evidence="11">
    <location>
        <begin position="218"/>
        <end position="295"/>
    </location>
</feature>
<evidence type="ECO:0000256" key="9">
    <source>
        <dbReference type="SAM" id="Phobius"/>
    </source>
</evidence>
<dbReference type="InterPro" id="IPR058533">
    <property type="entry name" value="Cation_efflux_TM"/>
</dbReference>
<feature type="transmembrane region" description="Helical" evidence="9">
    <location>
        <begin position="44"/>
        <end position="67"/>
    </location>
</feature>
<protein>
    <submittedName>
        <fullName evidence="12">Cation diffusion facilitator family transporter</fullName>
    </submittedName>
</protein>
<keyword evidence="5 9" id="KW-0812">Transmembrane</keyword>
<evidence type="ECO:0000256" key="6">
    <source>
        <dbReference type="ARBA" id="ARBA00022906"/>
    </source>
</evidence>
<keyword evidence="13" id="KW-1185">Reference proteome</keyword>
<sequence length="300" mass="31821">MTSDPPASTTSTHATIRRLALGSIAVGIVVLGLKFLAWKLTGSVALYSDALESIINVATAIAAFIAIRVSAMPADDNHPYGHTKAEYFSAVLEGVLIILAALAILREAWQGFIAPAPIDAPLLGLAISGGATLINLAWGTLLIRRGGRMRSPALVADGRHLMTDVWTSVGVIAGVALVALTGWTRLDPAIAALVALNILWAGWKIMQDSVAGLMDAALPPEDIARIEAIIAATRGPTNDVRDLRTRHAGRLTFIDFTLRVPGSMSVDDSHAVCDDLEDALRREFPDSSITIHVEPRGHAH</sequence>
<gene>
    <name evidence="12" type="ORF">GCM10022229_18530</name>
</gene>
<keyword evidence="6" id="KW-0864">Zinc transport</keyword>
<dbReference type="InterPro" id="IPR027470">
    <property type="entry name" value="Cation_efflux_CTD"/>
</dbReference>
<dbReference type="InterPro" id="IPR036837">
    <property type="entry name" value="Cation_efflux_CTD_sf"/>
</dbReference>
<evidence type="ECO:0000313" key="13">
    <source>
        <dbReference type="Proteomes" id="UP001501727"/>
    </source>
</evidence>
<dbReference type="Pfam" id="PF01545">
    <property type="entry name" value="Cation_efflux"/>
    <property type="match status" value="1"/>
</dbReference>